<evidence type="ECO:0000256" key="1">
    <source>
        <dbReference type="SAM" id="MobiDB-lite"/>
    </source>
</evidence>
<organism evidence="2 3">
    <name type="scientific">Streptomyces virginiae</name>
    <name type="common">Streptomyces cinnamonensis</name>
    <dbReference type="NCBI Taxonomy" id="1961"/>
    <lineage>
        <taxon>Bacteria</taxon>
        <taxon>Bacillati</taxon>
        <taxon>Actinomycetota</taxon>
        <taxon>Actinomycetes</taxon>
        <taxon>Kitasatosporales</taxon>
        <taxon>Streptomycetaceae</taxon>
        <taxon>Streptomyces</taxon>
    </lineage>
</organism>
<sequence length="112" mass="11706">MEWVVPSPVATASADTPSSATRAGRLPPDAGGDPLQHTDGAQRGRRRVRGRGGQPLGDLDQEGGQRLGEPCRLVADEGQVGVPVRERPGQIDARLGVLGSSGRRCSVCDEIV</sequence>
<accession>A0ABZ1TN04</accession>
<reference evidence="2" key="1">
    <citation type="submission" date="2022-10" db="EMBL/GenBank/DDBJ databases">
        <title>The complete genomes of actinobacterial strains from the NBC collection.</title>
        <authorList>
            <person name="Joergensen T.S."/>
            <person name="Alvarez Arevalo M."/>
            <person name="Sterndorff E.B."/>
            <person name="Faurdal D."/>
            <person name="Vuksanovic O."/>
            <person name="Mourched A.-S."/>
            <person name="Charusanti P."/>
            <person name="Shaw S."/>
            <person name="Blin K."/>
            <person name="Weber T."/>
        </authorList>
    </citation>
    <scope>NUCLEOTIDE SEQUENCE</scope>
    <source>
        <strain evidence="2">NBC_00248</strain>
    </source>
</reference>
<keyword evidence="3" id="KW-1185">Reference proteome</keyword>
<dbReference type="Proteomes" id="UP001432039">
    <property type="component" value="Chromosome"/>
</dbReference>
<proteinExistence type="predicted"/>
<feature type="compositionally biased region" description="Low complexity" evidence="1">
    <location>
        <begin position="1"/>
        <end position="21"/>
    </location>
</feature>
<name>A0ABZ1TN04_STRVG</name>
<gene>
    <name evidence="2" type="ORF">OG517_40535</name>
</gene>
<dbReference type="EMBL" id="CP108090">
    <property type="protein sequence ID" value="WUQ17189.1"/>
    <property type="molecule type" value="Genomic_DNA"/>
</dbReference>
<dbReference type="RefSeq" id="WP_328965417.1">
    <property type="nucleotide sequence ID" value="NZ_CP108090.1"/>
</dbReference>
<protein>
    <submittedName>
        <fullName evidence="2">Uncharacterized protein</fullName>
    </submittedName>
</protein>
<evidence type="ECO:0000313" key="2">
    <source>
        <dbReference type="EMBL" id="WUQ17189.1"/>
    </source>
</evidence>
<feature type="region of interest" description="Disordered" evidence="1">
    <location>
        <begin position="1"/>
        <end position="66"/>
    </location>
</feature>
<evidence type="ECO:0000313" key="3">
    <source>
        <dbReference type="Proteomes" id="UP001432039"/>
    </source>
</evidence>